<dbReference type="PROSITE" id="PS50158">
    <property type="entry name" value="ZF_CCHC"/>
    <property type="match status" value="1"/>
</dbReference>
<evidence type="ECO:0000313" key="5">
    <source>
        <dbReference type="Proteomes" id="UP000479190"/>
    </source>
</evidence>
<dbReference type="EMBL" id="CADCXV010000829">
    <property type="protein sequence ID" value="CAB0036803.1"/>
    <property type="molecule type" value="Genomic_DNA"/>
</dbReference>
<dbReference type="SUPFAM" id="SSF56219">
    <property type="entry name" value="DNase I-like"/>
    <property type="match status" value="1"/>
</dbReference>
<keyword evidence="1" id="KW-0863">Zinc-finger</keyword>
<evidence type="ECO:0000256" key="1">
    <source>
        <dbReference type="PROSITE-ProRule" id="PRU00047"/>
    </source>
</evidence>
<dbReference type="Gene3D" id="3.60.10.10">
    <property type="entry name" value="Endonuclease/exonuclease/phosphatase"/>
    <property type="match status" value="1"/>
</dbReference>
<dbReference type="InterPro" id="IPR036875">
    <property type="entry name" value="Znf_CCHC_sf"/>
</dbReference>
<dbReference type="OrthoDB" id="7554092at2759"/>
<reference evidence="4 5" key="1">
    <citation type="submission" date="2020-02" db="EMBL/GenBank/DDBJ databases">
        <authorList>
            <person name="Ferguson B K."/>
        </authorList>
    </citation>
    <scope>NUCLEOTIDE SEQUENCE [LARGE SCALE GENOMIC DNA]</scope>
</reference>
<dbReference type="InterPro" id="IPR036691">
    <property type="entry name" value="Endo/exonu/phosph_ase_sf"/>
</dbReference>
<keyword evidence="5" id="KW-1185">Reference proteome</keyword>
<evidence type="ECO:0000313" key="4">
    <source>
        <dbReference type="EMBL" id="CAB0036803.1"/>
    </source>
</evidence>
<gene>
    <name evidence="4" type="ORF">TBRA_LOCUS8651</name>
</gene>
<feature type="region of interest" description="Disordered" evidence="2">
    <location>
        <begin position="264"/>
        <end position="295"/>
    </location>
</feature>
<evidence type="ECO:0000256" key="2">
    <source>
        <dbReference type="SAM" id="MobiDB-lite"/>
    </source>
</evidence>
<keyword evidence="1" id="KW-0862">Zinc</keyword>
<proteinExistence type="predicted"/>
<dbReference type="PANTHER" id="PTHR33273:SF4">
    <property type="entry name" value="ENDONUCLEASE_EXONUCLEASE_PHOSPHATASE DOMAIN-CONTAINING PROTEIN"/>
    <property type="match status" value="1"/>
</dbReference>
<dbReference type="PANTHER" id="PTHR33273">
    <property type="entry name" value="DOMAIN-CONTAINING PROTEIN, PUTATIVE-RELATED"/>
    <property type="match status" value="1"/>
</dbReference>
<keyword evidence="1" id="KW-0479">Metal-binding</keyword>
<sequence length="408" mass="45021">MPSEVNHVAFKRERFERCRALGRAGRDRRSAENIAECPASQQGCSQNAAESVRGDAGGCRRAPGRPSRQGAETRPHTDWLGQLPHLWSRGYPALLPLLDPGHVLARCKGPDRSAHCFRCGQTGHRIKDCKYNPTCVFCKEQGAVHDHASTSQYCPLAQKTNQAPWGKRPLIVAGDFNAWSTEWGCQVTRQRDTILLDALATLEAALLNTGDSLTFTGALGYSFIDLTFASDTLASRITSWALSELYTHSDHQAIVFEIETARPPRPTTRQSSKWLEPSRKSCPTPVGPEVADESSMLTPSIRSSFMERLEMRDGDAGLHPSSKGCTLTSLPTHERPACGPNGFLDMQIDFEEFNVALDNKKDTASPGMDDTVEMNIYILQCNSDKMYGNSKHRSRDAHHQTSSSNTST</sequence>
<dbReference type="AlphaFoldDB" id="A0A6H5IF51"/>
<dbReference type="GO" id="GO:0003676">
    <property type="term" value="F:nucleic acid binding"/>
    <property type="evidence" value="ECO:0007669"/>
    <property type="project" value="InterPro"/>
</dbReference>
<feature type="domain" description="CCHC-type" evidence="3">
    <location>
        <begin position="116"/>
        <end position="130"/>
    </location>
</feature>
<organism evidence="4 5">
    <name type="scientific">Trichogramma brassicae</name>
    <dbReference type="NCBI Taxonomy" id="86971"/>
    <lineage>
        <taxon>Eukaryota</taxon>
        <taxon>Metazoa</taxon>
        <taxon>Ecdysozoa</taxon>
        <taxon>Arthropoda</taxon>
        <taxon>Hexapoda</taxon>
        <taxon>Insecta</taxon>
        <taxon>Pterygota</taxon>
        <taxon>Neoptera</taxon>
        <taxon>Endopterygota</taxon>
        <taxon>Hymenoptera</taxon>
        <taxon>Apocrita</taxon>
        <taxon>Proctotrupomorpha</taxon>
        <taxon>Chalcidoidea</taxon>
        <taxon>Trichogrammatidae</taxon>
        <taxon>Trichogramma</taxon>
    </lineage>
</organism>
<dbReference type="InterPro" id="IPR001878">
    <property type="entry name" value="Znf_CCHC"/>
</dbReference>
<feature type="region of interest" description="Disordered" evidence="2">
    <location>
        <begin position="54"/>
        <end position="77"/>
    </location>
</feature>
<dbReference type="SUPFAM" id="SSF57756">
    <property type="entry name" value="Retrovirus zinc finger-like domains"/>
    <property type="match status" value="1"/>
</dbReference>
<accession>A0A6H5IF51</accession>
<name>A0A6H5IF51_9HYME</name>
<dbReference type="GO" id="GO:0008270">
    <property type="term" value="F:zinc ion binding"/>
    <property type="evidence" value="ECO:0007669"/>
    <property type="project" value="UniProtKB-KW"/>
</dbReference>
<evidence type="ECO:0000259" key="3">
    <source>
        <dbReference type="PROSITE" id="PS50158"/>
    </source>
</evidence>
<dbReference type="Pfam" id="PF14529">
    <property type="entry name" value="Exo_endo_phos_2"/>
    <property type="match status" value="1"/>
</dbReference>
<dbReference type="Proteomes" id="UP000479190">
    <property type="component" value="Unassembled WGS sequence"/>
</dbReference>
<dbReference type="Pfam" id="PF00098">
    <property type="entry name" value="zf-CCHC"/>
    <property type="match status" value="1"/>
</dbReference>
<dbReference type="InterPro" id="IPR005135">
    <property type="entry name" value="Endo/exonuclease/phosphatase"/>
</dbReference>
<dbReference type="Gene3D" id="4.10.60.10">
    <property type="entry name" value="Zinc finger, CCHC-type"/>
    <property type="match status" value="1"/>
</dbReference>
<dbReference type="GO" id="GO:0003824">
    <property type="term" value="F:catalytic activity"/>
    <property type="evidence" value="ECO:0007669"/>
    <property type="project" value="InterPro"/>
</dbReference>
<protein>
    <recommendedName>
        <fullName evidence="3">CCHC-type domain-containing protein</fullName>
    </recommendedName>
</protein>
<feature type="region of interest" description="Disordered" evidence="2">
    <location>
        <begin position="388"/>
        <end position="408"/>
    </location>
</feature>